<sequence length="272" mass="29573">MPQIDPDQMRANRLYSQVDLPGLMPRDQPLRALKASFDAGGHAVLLLARSDRDFRAIEGMQLANLAPFLPQALVIWRGLQDERMRARLERQISSDLGVGWMLFGPAGNVTSLSGKARDLLQAVPGLRNRPMGWLELPGEDMAQALHRALTEAQATGQSSSPVDLSPDLQLTLLQAEPGLVGILRAAPRGRSLPLERVTAAHGLSRSEARLALLLCDGASLAEAAEELGWTVETARSCSKQVFARMGVKGQAAVIRRLLNGTLWLGQDWPRPS</sequence>
<evidence type="ECO:0000259" key="1">
    <source>
        <dbReference type="SMART" id="SM00421"/>
    </source>
</evidence>
<proteinExistence type="predicted"/>
<dbReference type="EMBL" id="VLKU01000003">
    <property type="protein sequence ID" value="TWI35937.1"/>
    <property type="molecule type" value="Genomic_DNA"/>
</dbReference>
<evidence type="ECO:0000313" key="3">
    <source>
        <dbReference type="Proteomes" id="UP000316225"/>
    </source>
</evidence>
<feature type="domain" description="HTH luxR-type" evidence="1">
    <location>
        <begin position="200"/>
        <end position="257"/>
    </location>
</feature>
<organism evidence="2 3">
    <name type="scientific">Paracoccus sulfuroxidans</name>
    <dbReference type="NCBI Taxonomy" id="384678"/>
    <lineage>
        <taxon>Bacteria</taxon>
        <taxon>Pseudomonadati</taxon>
        <taxon>Pseudomonadota</taxon>
        <taxon>Alphaproteobacteria</taxon>
        <taxon>Rhodobacterales</taxon>
        <taxon>Paracoccaceae</taxon>
        <taxon>Paracoccus</taxon>
    </lineage>
</organism>
<gene>
    <name evidence="2" type="ORF">IQ24_01296</name>
</gene>
<dbReference type="Proteomes" id="UP000316225">
    <property type="component" value="Unassembled WGS sequence"/>
</dbReference>
<dbReference type="GO" id="GO:0003677">
    <property type="term" value="F:DNA binding"/>
    <property type="evidence" value="ECO:0007669"/>
    <property type="project" value="UniProtKB-KW"/>
</dbReference>
<dbReference type="OrthoDB" id="7855389at2"/>
<accession>A0A562NUN0</accession>
<evidence type="ECO:0000313" key="2">
    <source>
        <dbReference type="EMBL" id="TWI35937.1"/>
    </source>
</evidence>
<name>A0A562NUN0_9RHOB</name>
<keyword evidence="3" id="KW-1185">Reference proteome</keyword>
<keyword evidence="2" id="KW-0238">DNA-binding</keyword>
<dbReference type="Gene3D" id="1.10.10.10">
    <property type="entry name" value="Winged helix-like DNA-binding domain superfamily/Winged helix DNA-binding domain"/>
    <property type="match status" value="1"/>
</dbReference>
<dbReference type="AlphaFoldDB" id="A0A562NUN0"/>
<dbReference type="InterPro" id="IPR016032">
    <property type="entry name" value="Sig_transdc_resp-reg_C-effctor"/>
</dbReference>
<dbReference type="SMART" id="SM00421">
    <property type="entry name" value="HTH_LUXR"/>
    <property type="match status" value="1"/>
</dbReference>
<dbReference type="GO" id="GO:0006355">
    <property type="term" value="P:regulation of DNA-templated transcription"/>
    <property type="evidence" value="ECO:0007669"/>
    <property type="project" value="InterPro"/>
</dbReference>
<dbReference type="RefSeq" id="WP_145396992.1">
    <property type="nucleotide sequence ID" value="NZ_VLKU01000003.1"/>
</dbReference>
<reference evidence="2 3" key="1">
    <citation type="journal article" date="2015" name="Stand. Genomic Sci.">
        <title>Genomic Encyclopedia of Bacterial and Archaeal Type Strains, Phase III: the genomes of soil and plant-associated and newly described type strains.</title>
        <authorList>
            <person name="Whitman W.B."/>
            <person name="Woyke T."/>
            <person name="Klenk H.P."/>
            <person name="Zhou Y."/>
            <person name="Lilburn T.G."/>
            <person name="Beck B.J."/>
            <person name="De Vos P."/>
            <person name="Vandamme P."/>
            <person name="Eisen J.A."/>
            <person name="Garrity G."/>
            <person name="Hugenholtz P."/>
            <person name="Kyrpides N.C."/>
        </authorList>
    </citation>
    <scope>NUCLEOTIDE SEQUENCE [LARGE SCALE GENOMIC DNA]</scope>
    <source>
        <strain evidence="2 3">CGMCC 1.5364</strain>
    </source>
</reference>
<dbReference type="SUPFAM" id="SSF46894">
    <property type="entry name" value="C-terminal effector domain of the bipartite response regulators"/>
    <property type="match status" value="1"/>
</dbReference>
<dbReference type="InterPro" id="IPR000792">
    <property type="entry name" value="Tscrpt_reg_LuxR_C"/>
</dbReference>
<protein>
    <submittedName>
        <fullName evidence="2">DNA-binding CsgD family transcriptional regulator</fullName>
    </submittedName>
</protein>
<comment type="caution">
    <text evidence="2">The sequence shown here is derived from an EMBL/GenBank/DDBJ whole genome shotgun (WGS) entry which is preliminary data.</text>
</comment>
<dbReference type="InterPro" id="IPR036388">
    <property type="entry name" value="WH-like_DNA-bd_sf"/>
</dbReference>